<protein>
    <submittedName>
        <fullName evidence="1">Uncharacterized protein</fullName>
    </submittedName>
</protein>
<dbReference type="InParanoid" id="A0A0C3NLA9"/>
<dbReference type="OrthoDB" id="497541at2759"/>
<reference evidence="1 2" key="1">
    <citation type="submission" date="2014-04" db="EMBL/GenBank/DDBJ databases">
        <authorList>
            <consortium name="DOE Joint Genome Institute"/>
            <person name="Kuo A."/>
            <person name="Kohler A."/>
            <person name="Costa M.D."/>
            <person name="Nagy L.G."/>
            <person name="Floudas D."/>
            <person name="Copeland A."/>
            <person name="Barry K.W."/>
            <person name="Cichocki N."/>
            <person name="Veneault-Fourrey C."/>
            <person name="LaButti K."/>
            <person name="Lindquist E.A."/>
            <person name="Lipzen A."/>
            <person name="Lundell T."/>
            <person name="Morin E."/>
            <person name="Murat C."/>
            <person name="Sun H."/>
            <person name="Tunlid A."/>
            <person name="Henrissat B."/>
            <person name="Grigoriev I.V."/>
            <person name="Hibbett D.S."/>
            <person name="Martin F."/>
            <person name="Nordberg H.P."/>
            <person name="Cantor M.N."/>
            <person name="Hua S.X."/>
        </authorList>
    </citation>
    <scope>NUCLEOTIDE SEQUENCE [LARGE SCALE GENOMIC DNA]</scope>
    <source>
        <strain evidence="1 2">Marx 270</strain>
    </source>
</reference>
<dbReference type="EMBL" id="KN831986">
    <property type="protein sequence ID" value="KIO01750.1"/>
    <property type="molecule type" value="Genomic_DNA"/>
</dbReference>
<accession>A0A0C3NLA9</accession>
<dbReference type="STRING" id="870435.A0A0C3NLA9"/>
<proteinExistence type="predicted"/>
<evidence type="ECO:0000313" key="2">
    <source>
        <dbReference type="Proteomes" id="UP000054217"/>
    </source>
</evidence>
<reference evidence="2" key="2">
    <citation type="submission" date="2015-01" db="EMBL/GenBank/DDBJ databases">
        <title>Evolutionary Origins and Diversification of the Mycorrhizal Mutualists.</title>
        <authorList>
            <consortium name="DOE Joint Genome Institute"/>
            <consortium name="Mycorrhizal Genomics Consortium"/>
            <person name="Kohler A."/>
            <person name="Kuo A."/>
            <person name="Nagy L.G."/>
            <person name="Floudas D."/>
            <person name="Copeland A."/>
            <person name="Barry K.W."/>
            <person name="Cichocki N."/>
            <person name="Veneault-Fourrey C."/>
            <person name="LaButti K."/>
            <person name="Lindquist E.A."/>
            <person name="Lipzen A."/>
            <person name="Lundell T."/>
            <person name="Morin E."/>
            <person name="Murat C."/>
            <person name="Riley R."/>
            <person name="Ohm R."/>
            <person name="Sun H."/>
            <person name="Tunlid A."/>
            <person name="Henrissat B."/>
            <person name="Grigoriev I.V."/>
            <person name="Hibbett D.S."/>
            <person name="Martin F."/>
        </authorList>
    </citation>
    <scope>NUCLEOTIDE SEQUENCE [LARGE SCALE GENOMIC DNA]</scope>
    <source>
        <strain evidence="2">Marx 270</strain>
    </source>
</reference>
<dbReference type="Pfam" id="PF11927">
    <property type="entry name" value="HODM_asu-like"/>
    <property type="match status" value="1"/>
</dbReference>
<evidence type="ECO:0000313" key="1">
    <source>
        <dbReference type="EMBL" id="KIO01750.1"/>
    </source>
</evidence>
<keyword evidence="2" id="KW-1185">Reference proteome</keyword>
<name>A0A0C3NLA9_PISTI</name>
<sequence>MGIRTMPWSEWIELDSEFVAYQRIRDARLRTGGESVLQVLPSRSFSPLRAGEDNKEGHECVSVAGGAEATRELAYELAEYLSRRYPLSFKVSRVTPSPSTSLKDDIATIEGIPLAWHGLMPIKAIHVVDTGITYDLSTLKAAEDPRMGEEALKIVNGLTQDDFAIMAEGSDGKYYFQAGLVCVPGFWRMKDKIGMPLDEIHISGGVPQSPHIVKEKLQMSMIRFFKRLPVDKPVIRNNYSIQAVSATKNPEDVDPNELSWSFTQNGPEDTFTDGRGHSSAPIPHLSPKTLRLRTERQTLRRLPRTGAIMFGIRTYQMGVEELVREGTGVAARLASAVRSWPRDVAGYKGRRRWEEELLGYLDGEKGRGGSVEGELPYPF</sequence>
<dbReference type="Proteomes" id="UP000054217">
    <property type="component" value="Unassembled WGS sequence"/>
</dbReference>
<dbReference type="InterPro" id="IPR021848">
    <property type="entry name" value="HODM_asu-like"/>
</dbReference>
<dbReference type="HOGENOM" id="CLU_025462_0_2_1"/>
<gene>
    <name evidence="1" type="ORF">M404DRAFT_1002867</name>
</gene>
<dbReference type="AlphaFoldDB" id="A0A0C3NLA9"/>
<organism evidence="1 2">
    <name type="scientific">Pisolithus tinctorius Marx 270</name>
    <dbReference type="NCBI Taxonomy" id="870435"/>
    <lineage>
        <taxon>Eukaryota</taxon>
        <taxon>Fungi</taxon>
        <taxon>Dikarya</taxon>
        <taxon>Basidiomycota</taxon>
        <taxon>Agaricomycotina</taxon>
        <taxon>Agaricomycetes</taxon>
        <taxon>Agaricomycetidae</taxon>
        <taxon>Boletales</taxon>
        <taxon>Sclerodermatineae</taxon>
        <taxon>Pisolithaceae</taxon>
        <taxon>Pisolithus</taxon>
    </lineage>
</organism>